<dbReference type="EMBL" id="JACIGI010000035">
    <property type="protein sequence ID" value="MBB4287397.1"/>
    <property type="molecule type" value="Genomic_DNA"/>
</dbReference>
<organism evidence="1 2">
    <name type="scientific">Roseospira goensis</name>
    <dbReference type="NCBI Taxonomy" id="391922"/>
    <lineage>
        <taxon>Bacteria</taxon>
        <taxon>Pseudomonadati</taxon>
        <taxon>Pseudomonadota</taxon>
        <taxon>Alphaproteobacteria</taxon>
        <taxon>Rhodospirillales</taxon>
        <taxon>Rhodospirillaceae</taxon>
        <taxon>Roseospira</taxon>
    </lineage>
</organism>
<dbReference type="RefSeq" id="WP_184437099.1">
    <property type="nucleotide sequence ID" value="NZ_JACIGI010000035.1"/>
</dbReference>
<sequence length="129" mass="14729">MRQYTLQEKYPVYHMELPFAETSMRSVDDIVAYYRTRIDEDVKAAFISVFDHYAHTKTIGGEIAPAIRAAKNIVFCFGVKLPGPDVLAVRPRSIGVAELDDRFEITFLEAPMPVANTAMEMWTRGLRDR</sequence>
<reference evidence="1 2" key="1">
    <citation type="submission" date="2020-08" db="EMBL/GenBank/DDBJ databases">
        <title>Genome sequencing of Purple Non-Sulfur Bacteria from various extreme environments.</title>
        <authorList>
            <person name="Mayer M."/>
        </authorList>
    </citation>
    <scope>NUCLEOTIDE SEQUENCE [LARGE SCALE GENOMIC DNA]</scope>
    <source>
        <strain evidence="1 2">JA135</strain>
    </source>
</reference>
<dbReference type="AlphaFoldDB" id="A0A7W6S3A6"/>
<protein>
    <submittedName>
        <fullName evidence="1">Uncharacterized protein</fullName>
    </submittedName>
</protein>
<accession>A0A7W6S3A6</accession>
<evidence type="ECO:0000313" key="2">
    <source>
        <dbReference type="Proteomes" id="UP000555728"/>
    </source>
</evidence>
<name>A0A7W6S3A6_9PROT</name>
<gene>
    <name evidence="1" type="ORF">GGD88_003144</name>
</gene>
<dbReference type="Proteomes" id="UP000555728">
    <property type="component" value="Unassembled WGS sequence"/>
</dbReference>
<dbReference type="Pfam" id="PF21651">
    <property type="entry name" value="DUF6858"/>
    <property type="match status" value="1"/>
</dbReference>
<proteinExistence type="predicted"/>
<dbReference type="InterPro" id="IPR049204">
    <property type="entry name" value="DUF6858"/>
</dbReference>
<evidence type="ECO:0000313" key="1">
    <source>
        <dbReference type="EMBL" id="MBB4287397.1"/>
    </source>
</evidence>
<keyword evidence="2" id="KW-1185">Reference proteome</keyword>
<comment type="caution">
    <text evidence="1">The sequence shown here is derived from an EMBL/GenBank/DDBJ whole genome shotgun (WGS) entry which is preliminary data.</text>
</comment>